<reference evidence="1 2" key="2">
    <citation type="journal article" date="2022" name="Mol. Ecol. Resour.">
        <title>The genomes of chicory, endive, great burdock and yacon provide insights into Asteraceae paleo-polyploidization history and plant inulin production.</title>
        <authorList>
            <person name="Fan W."/>
            <person name="Wang S."/>
            <person name="Wang H."/>
            <person name="Wang A."/>
            <person name="Jiang F."/>
            <person name="Liu H."/>
            <person name="Zhao H."/>
            <person name="Xu D."/>
            <person name="Zhang Y."/>
        </authorList>
    </citation>
    <scope>NUCLEOTIDE SEQUENCE [LARGE SCALE GENOMIC DNA]</scope>
    <source>
        <strain evidence="2">cv. Punajuju</strain>
        <tissue evidence="1">Leaves</tissue>
    </source>
</reference>
<comment type="caution">
    <text evidence="1">The sequence shown here is derived from an EMBL/GenBank/DDBJ whole genome shotgun (WGS) entry which is preliminary data.</text>
</comment>
<organism evidence="1 2">
    <name type="scientific">Cichorium intybus</name>
    <name type="common">Chicory</name>
    <dbReference type="NCBI Taxonomy" id="13427"/>
    <lineage>
        <taxon>Eukaryota</taxon>
        <taxon>Viridiplantae</taxon>
        <taxon>Streptophyta</taxon>
        <taxon>Embryophyta</taxon>
        <taxon>Tracheophyta</taxon>
        <taxon>Spermatophyta</taxon>
        <taxon>Magnoliopsida</taxon>
        <taxon>eudicotyledons</taxon>
        <taxon>Gunneridae</taxon>
        <taxon>Pentapetalae</taxon>
        <taxon>asterids</taxon>
        <taxon>campanulids</taxon>
        <taxon>Asterales</taxon>
        <taxon>Asteraceae</taxon>
        <taxon>Cichorioideae</taxon>
        <taxon>Cichorieae</taxon>
        <taxon>Cichoriinae</taxon>
        <taxon>Cichorium</taxon>
    </lineage>
</organism>
<name>A0ACB9F0K3_CICIN</name>
<evidence type="ECO:0000313" key="1">
    <source>
        <dbReference type="EMBL" id="KAI3764187.1"/>
    </source>
</evidence>
<reference evidence="2" key="1">
    <citation type="journal article" date="2022" name="Mol. Ecol. Resour.">
        <title>The genomes of chicory, endive, great burdock and yacon provide insights into Asteraceae palaeo-polyploidization history and plant inulin production.</title>
        <authorList>
            <person name="Fan W."/>
            <person name="Wang S."/>
            <person name="Wang H."/>
            <person name="Wang A."/>
            <person name="Jiang F."/>
            <person name="Liu H."/>
            <person name="Zhao H."/>
            <person name="Xu D."/>
            <person name="Zhang Y."/>
        </authorList>
    </citation>
    <scope>NUCLEOTIDE SEQUENCE [LARGE SCALE GENOMIC DNA]</scope>
    <source>
        <strain evidence="2">cv. Punajuju</strain>
    </source>
</reference>
<gene>
    <name evidence="1" type="ORF">L2E82_14190</name>
</gene>
<proteinExistence type="predicted"/>
<accession>A0ACB9F0K3</accession>
<evidence type="ECO:0000313" key="2">
    <source>
        <dbReference type="Proteomes" id="UP001055811"/>
    </source>
</evidence>
<dbReference type="EMBL" id="CM042011">
    <property type="protein sequence ID" value="KAI3764187.1"/>
    <property type="molecule type" value="Genomic_DNA"/>
</dbReference>
<sequence>MEWFSGSFLPCLFNQESYREVWVKTEGASAIRGRGTETGAGKRTAAVGITKTREEEETKETIEVIITGTTMS</sequence>
<protein>
    <submittedName>
        <fullName evidence="1">Uncharacterized protein</fullName>
    </submittedName>
</protein>
<keyword evidence="2" id="KW-1185">Reference proteome</keyword>
<dbReference type="Proteomes" id="UP001055811">
    <property type="component" value="Linkage Group LG03"/>
</dbReference>